<sequence length="1297" mass="136528">MPTPLRRRLRFARRTVAYSGAVLLVLLAVALGVASQVLPMAERNPERIAAWLSQRAGRPVAFDKVETQWTRRGPLLRLDNLRVGEGAQAFVVGDTEMLVSIYAGLLPGHSFSELRLRGLDLTLERADDGRWKVRGLPGQEQPARDPLSALEGLGELQVIDGKLAVIAPKLGVDARIPRINLRLRVDGDRVRAGLRAWPGTGVAGAPTSPLDAALDFDRKRGDGRAYAGARRADLSAWTALLQVAGIGAESGQGRAEAWAELRGHRVDMVTVDAALDRVALRGAALADGSVPRVAFERVETRARWRLDRGGWRLDAPRLRIGGAPKEQVMDGLVVAGGERYALLADRIDAGPLLQAAALSDRVPAGLRRWLRNTQPQLSLQRIAVSGRRDGPLRASARIDGLGFAAVGTAPGLSGLAGDIEADGDGFSLRLDPASKFRFDWPAGFGVVHNIDLDGTVAGWREGAGWRIGTHSLAVKGEGYGAHARGGLWWQGDGSRPWIDIAADLDEASVPAAKGFWIRHQMPPTVVKWLDSALQGGSVRGGRAIVSGDLDDWPFRDRNGRFEATAKLHQAVVKFQSDWPAAENLDADVAFIADGFSVDGTAKMGGVGIQHIQAGIDHYRDGALTVRAQAASDAAQLLSMLRQSPLQKQHADTFANLTASGPARVDFDMNLPLRRGSVTAISGAVELQGAKLADARWKLAFDDVRGRAEYARGGFGADDLDVRHEGQAGKLSLRAGDYVRDRGNVFEAAMDASVGAQSLLDRAPEMAWLKPYVDGRSNWTVGISIPRSAPGASAPTLLQLRSNLAGTALSLPAPLHKPAAAVLPTTVETPLPVGSGDIRVGFGNVMALRARSGNGRTGVRVVLGASRVDEAPPAHGLIATGKVGALDAIEWVTLAHGDDRDGGGMPLQRIDVSAQKLQLLGGVFADTRLVIAPAPRGALAVRAEGPSLQGAVLIAADTREPLAGRFDRVYWRVPAAPAAAAASTAAPAASATSNGIAVPAAAAVDNGIAPSQVPPLTIDIADLRLGDARMGSARVRTRPTATGMRIEQIQTRADKQAIDLSGDWTGRGASARTHLLMTIDTGDAGALLDGFGFGGRVGGGKAKVRFDAAWPGSPAAFALGTMEGNLHLDARDGRLLEVEPGTGRVIGLLSIAQLPRRLTLDFRDFFSKGFAFNKVAGNVRFGAGSARSDDLVIDGPAAAINIRGSTNLRAQSYDQTVEVRPKTGNLLTAVGAIAAGPVGAAIGAAAGTVLQKPLSNIGAKTYRVTGPWKEPKVEVMTREQSRAADAAASGGSAVRTAL</sequence>
<dbReference type="PANTHER" id="PTHR38690:SF1">
    <property type="entry name" value="PROTEASE"/>
    <property type="match status" value="1"/>
</dbReference>
<name>A0A371K531_9GAMM</name>
<dbReference type="InterPro" id="IPR011836">
    <property type="entry name" value="YhdP"/>
</dbReference>
<keyword evidence="3" id="KW-1185">Reference proteome</keyword>
<comment type="caution">
    <text evidence="2">The sequence shown here is derived from an EMBL/GenBank/DDBJ whole genome shotgun (WGS) entry which is preliminary data.</text>
</comment>
<dbReference type="RefSeq" id="WP_115858473.1">
    <property type="nucleotide sequence ID" value="NZ_QTSU01000001.1"/>
</dbReference>
<dbReference type="EMBL" id="QTSU01000001">
    <property type="protein sequence ID" value="RDZ29039.1"/>
    <property type="molecule type" value="Genomic_DNA"/>
</dbReference>
<feature type="domain" description="YhdP central" evidence="1">
    <location>
        <begin position="10"/>
        <end position="1272"/>
    </location>
</feature>
<proteinExistence type="predicted"/>
<reference evidence="2 3" key="1">
    <citation type="submission" date="2018-08" db="EMBL/GenBank/DDBJ databases">
        <title>Lysobacter sp. zong2l5, whole genome shotgun sequence.</title>
        <authorList>
            <person name="Zhang X."/>
            <person name="Feng G."/>
            <person name="Zhu H."/>
        </authorList>
    </citation>
    <scope>NUCLEOTIDE SEQUENCE [LARGE SCALE GENOMIC DNA]</scope>
    <source>
        <strain evidence="3">zong2l5</strain>
    </source>
</reference>
<protein>
    <submittedName>
        <fullName evidence="2">TIGR02099 family protein</fullName>
    </submittedName>
</protein>
<dbReference type="OrthoDB" id="9762238at2"/>
<gene>
    <name evidence="2" type="ORF">DX914_08055</name>
</gene>
<evidence type="ECO:0000313" key="2">
    <source>
        <dbReference type="EMBL" id="RDZ29039.1"/>
    </source>
</evidence>
<dbReference type="Pfam" id="PF13116">
    <property type="entry name" value="YhdP"/>
    <property type="match status" value="1"/>
</dbReference>
<evidence type="ECO:0000313" key="3">
    <source>
        <dbReference type="Proteomes" id="UP000264492"/>
    </source>
</evidence>
<dbReference type="Proteomes" id="UP000264492">
    <property type="component" value="Unassembled WGS sequence"/>
</dbReference>
<accession>A0A371K531</accession>
<organism evidence="2 3">
    <name type="scientific">Lysobacter silvisoli</name>
    <dbReference type="NCBI Taxonomy" id="2293254"/>
    <lineage>
        <taxon>Bacteria</taxon>
        <taxon>Pseudomonadati</taxon>
        <taxon>Pseudomonadota</taxon>
        <taxon>Gammaproteobacteria</taxon>
        <taxon>Lysobacterales</taxon>
        <taxon>Lysobacteraceae</taxon>
        <taxon>Lysobacter</taxon>
    </lineage>
</organism>
<dbReference type="PANTHER" id="PTHR38690">
    <property type="entry name" value="PROTEASE-RELATED"/>
    <property type="match status" value="1"/>
</dbReference>
<dbReference type="NCBIfam" id="TIGR02099">
    <property type="entry name" value="YhdP family protein"/>
    <property type="match status" value="1"/>
</dbReference>
<dbReference type="InterPro" id="IPR025263">
    <property type="entry name" value="YhdP_central"/>
</dbReference>
<evidence type="ECO:0000259" key="1">
    <source>
        <dbReference type="Pfam" id="PF13116"/>
    </source>
</evidence>